<keyword evidence="3 6" id="KW-0732">Signal</keyword>
<evidence type="ECO:0000313" key="8">
    <source>
        <dbReference type="EMBL" id="KAJ8376191.1"/>
    </source>
</evidence>
<comment type="subcellular location">
    <subcellularLocation>
        <location evidence="1">Virion</location>
    </subcellularLocation>
</comment>
<keyword evidence="4 5" id="KW-1015">Disulfide bond</keyword>
<evidence type="ECO:0000259" key="7">
    <source>
        <dbReference type="PROSITE" id="PS50923"/>
    </source>
</evidence>
<dbReference type="SUPFAM" id="SSF57535">
    <property type="entry name" value="Complement control module/SCR domain"/>
    <property type="match status" value="5"/>
</dbReference>
<organism evidence="8 9">
    <name type="scientific">Synaphobranchus kaupii</name>
    <name type="common">Kaup's arrowtooth eel</name>
    <dbReference type="NCBI Taxonomy" id="118154"/>
    <lineage>
        <taxon>Eukaryota</taxon>
        <taxon>Metazoa</taxon>
        <taxon>Chordata</taxon>
        <taxon>Craniata</taxon>
        <taxon>Vertebrata</taxon>
        <taxon>Euteleostomi</taxon>
        <taxon>Actinopterygii</taxon>
        <taxon>Neopterygii</taxon>
        <taxon>Teleostei</taxon>
        <taxon>Anguilliformes</taxon>
        <taxon>Synaphobranchidae</taxon>
        <taxon>Synaphobranchus</taxon>
    </lineage>
</organism>
<dbReference type="Proteomes" id="UP001152622">
    <property type="component" value="Chromosome 2"/>
</dbReference>
<gene>
    <name evidence="8" type="ORF">SKAU_G00067710</name>
</gene>
<evidence type="ECO:0000256" key="6">
    <source>
        <dbReference type="SAM" id="SignalP"/>
    </source>
</evidence>
<sequence>MKPFHVFLCLTFWRCINAVETECSRLPDVGNADILNSSLKTTYTDGDLLHFSCRAGYVSSRRITFKCNDRHWTKTTSRNVKCSRKQCELPEDISNGYYNIVNGTDFVFGTVIKYTCNEGYMLVGRPDTRLCLSEGWSDRVPSCEVVKCWAEIKDDSMIVSGLGDDSSVNYGHVLHFKCASSVQTLKGEPEVACLSNGKWSSSFPKCGGTEYATPETTSHIKPQSLSCGPPPFIPHADIKGLRKDKYKDGDMVEYQCMSYYEPFGRMSIKCNRGNWENSPTCLEPCIVTLEEMEQRGIRLKYGKTRKLYVKDKDRVQFICIYGKKAAYQPFIEHCNNGTMNIPSCQ</sequence>
<accession>A0A9Q1G724</accession>
<evidence type="ECO:0000256" key="2">
    <source>
        <dbReference type="ARBA" id="ARBA00022659"/>
    </source>
</evidence>
<keyword evidence="2 5" id="KW-0768">Sushi</keyword>
<reference evidence="8" key="1">
    <citation type="journal article" date="2023" name="Science">
        <title>Genome structures resolve the early diversification of teleost fishes.</title>
        <authorList>
            <person name="Parey E."/>
            <person name="Louis A."/>
            <person name="Montfort J."/>
            <person name="Bouchez O."/>
            <person name="Roques C."/>
            <person name="Iampietro C."/>
            <person name="Lluch J."/>
            <person name="Castinel A."/>
            <person name="Donnadieu C."/>
            <person name="Desvignes T."/>
            <person name="Floi Bucao C."/>
            <person name="Jouanno E."/>
            <person name="Wen M."/>
            <person name="Mejri S."/>
            <person name="Dirks R."/>
            <person name="Jansen H."/>
            <person name="Henkel C."/>
            <person name="Chen W.J."/>
            <person name="Zahm M."/>
            <person name="Cabau C."/>
            <person name="Klopp C."/>
            <person name="Thompson A.W."/>
            <person name="Robinson-Rechavi M."/>
            <person name="Braasch I."/>
            <person name="Lecointre G."/>
            <person name="Bobe J."/>
            <person name="Postlethwait J.H."/>
            <person name="Berthelot C."/>
            <person name="Roest Crollius H."/>
            <person name="Guiguen Y."/>
        </authorList>
    </citation>
    <scope>NUCLEOTIDE SEQUENCE</scope>
    <source>
        <strain evidence="8">WJC10195</strain>
    </source>
</reference>
<feature type="domain" description="Sushi" evidence="7">
    <location>
        <begin position="85"/>
        <end position="145"/>
    </location>
</feature>
<dbReference type="Gene3D" id="2.10.70.10">
    <property type="entry name" value="Complement Module, domain 1"/>
    <property type="match status" value="5"/>
</dbReference>
<protein>
    <recommendedName>
        <fullName evidence="7">Sushi domain-containing protein</fullName>
    </recommendedName>
</protein>
<dbReference type="OrthoDB" id="10051774at2759"/>
<dbReference type="Pfam" id="PF00084">
    <property type="entry name" value="Sushi"/>
    <property type="match status" value="4"/>
</dbReference>
<feature type="domain" description="Sushi" evidence="7">
    <location>
        <begin position="21"/>
        <end position="84"/>
    </location>
</feature>
<evidence type="ECO:0000256" key="3">
    <source>
        <dbReference type="ARBA" id="ARBA00022729"/>
    </source>
</evidence>
<proteinExistence type="predicted"/>
<dbReference type="SMART" id="SM00032">
    <property type="entry name" value="CCP"/>
    <property type="match status" value="4"/>
</dbReference>
<dbReference type="EMBL" id="JAINUF010000002">
    <property type="protein sequence ID" value="KAJ8376191.1"/>
    <property type="molecule type" value="Genomic_DNA"/>
</dbReference>
<dbReference type="CDD" id="cd00033">
    <property type="entry name" value="CCP"/>
    <property type="match status" value="4"/>
</dbReference>
<dbReference type="InterPro" id="IPR000436">
    <property type="entry name" value="Sushi_SCR_CCP_dom"/>
</dbReference>
<feature type="domain" description="Sushi" evidence="7">
    <location>
        <begin position="225"/>
        <end position="283"/>
    </location>
</feature>
<feature type="signal peptide" evidence="6">
    <location>
        <begin position="1"/>
        <end position="18"/>
    </location>
</feature>
<feature type="domain" description="Sushi" evidence="7">
    <location>
        <begin position="146"/>
        <end position="208"/>
    </location>
</feature>
<evidence type="ECO:0000256" key="5">
    <source>
        <dbReference type="PROSITE-ProRule" id="PRU00302"/>
    </source>
</evidence>
<dbReference type="InterPro" id="IPR051503">
    <property type="entry name" value="ComplSys_Reg/VirEntry_Med"/>
</dbReference>
<feature type="chain" id="PRO_5040270710" description="Sushi domain-containing protein" evidence="6">
    <location>
        <begin position="19"/>
        <end position="345"/>
    </location>
</feature>
<dbReference type="AlphaFoldDB" id="A0A9Q1G724"/>
<comment type="caution">
    <text evidence="8">The sequence shown here is derived from an EMBL/GenBank/DDBJ whole genome shotgun (WGS) entry which is preliminary data.</text>
</comment>
<dbReference type="PANTHER" id="PTHR45785:SF2">
    <property type="entry name" value="COMPLEMENT FACTOR H-RELATED"/>
    <property type="match status" value="1"/>
</dbReference>
<name>A0A9Q1G724_SYNKA</name>
<dbReference type="PANTHER" id="PTHR45785">
    <property type="entry name" value="COMPLEMENT FACTOR H-RELATED"/>
    <property type="match status" value="1"/>
</dbReference>
<dbReference type="PROSITE" id="PS50923">
    <property type="entry name" value="SUSHI"/>
    <property type="match status" value="4"/>
</dbReference>
<feature type="disulfide bond" evidence="5">
    <location>
        <begin position="116"/>
        <end position="143"/>
    </location>
</feature>
<evidence type="ECO:0000256" key="1">
    <source>
        <dbReference type="ARBA" id="ARBA00004328"/>
    </source>
</evidence>
<comment type="caution">
    <text evidence="5">Lacks conserved residue(s) required for the propagation of feature annotation.</text>
</comment>
<feature type="disulfide bond" evidence="5">
    <location>
        <begin position="227"/>
        <end position="270"/>
    </location>
</feature>
<keyword evidence="9" id="KW-1185">Reference proteome</keyword>
<dbReference type="InterPro" id="IPR035976">
    <property type="entry name" value="Sushi/SCR/CCP_sf"/>
</dbReference>
<evidence type="ECO:0000313" key="9">
    <source>
        <dbReference type="Proteomes" id="UP001152622"/>
    </source>
</evidence>
<evidence type="ECO:0000256" key="4">
    <source>
        <dbReference type="ARBA" id="ARBA00023157"/>
    </source>
</evidence>